<evidence type="ECO:0000313" key="4">
    <source>
        <dbReference type="Proteomes" id="UP000823399"/>
    </source>
</evidence>
<dbReference type="GeneID" id="64694455"/>
<dbReference type="Proteomes" id="UP000823399">
    <property type="component" value="Unassembled WGS sequence"/>
</dbReference>
<protein>
    <recommendedName>
        <fullName evidence="2">Integrase core domain-containing protein</fullName>
    </recommendedName>
</protein>
<reference evidence="3" key="1">
    <citation type="journal article" date="2020" name="New Phytol.">
        <title>Comparative genomics reveals dynamic genome evolution in host specialist ectomycorrhizal fungi.</title>
        <authorList>
            <person name="Lofgren L.A."/>
            <person name="Nguyen N.H."/>
            <person name="Vilgalys R."/>
            <person name="Ruytinx J."/>
            <person name="Liao H.L."/>
            <person name="Branco S."/>
            <person name="Kuo A."/>
            <person name="LaButti K."/>
            <person name="Lipzen A."/>
            <person name="Andreopoulos W."/>
            <person name="Pangilinan J."/>
            <person name="Riley R."/>
            <person name="Hundley H."/>
            <person name="Na H."/>
            <person name="Barry K."/>
            <person name="Grigoriev I.V."/>
            <person name="Stajich J.E."/>
            <person name="Kennedy P.G."/>
        </authorList>
    </citation>
    <scope>NUCLEOTIDE SEQUENCE</scope>
    <source>
        <strain evidence="3">FC423</strain>
    </source>
</reference>
<name>A0A9P7JKG9_9AGAM</name>
<accession>A0A9P7JKG9</accession>
<dbReference type="InterPro" id="IPR058913">
    <property type="entry name" value="Integrase_dom_put"/>
</dbReference>
<keyword evidence="4" id="KW-1185">Reference proteome</keyword>
<dbReference type="Pfam" id="PF24764">
    <property type="entry name" value="rva_4"/>
    <property type="match status" value="1"/>
</dbReference>
<dbReference type="PANTHER" id="PTHR46791">
    <property type="entry name" value="EXPRESSED PROTEIN"/>
    <property type="match status" value="1"/>
</dbReference>
<comment type="caution">
    <text evidence="3">The sequence shown here is derived from an EMBL/GenBank/DDBJ whole genome shotgun (WGS) entry which is preliminary data.</text>
</comment>
<feature type="compositionally biased region" description="Acidic residues" evidence="1">
    <location>
        <begin position="154"/>
        <end position="163"/>
    </location>
</feature>
<feature type="domain" description="Integrase core" evidence="2">
    <location>
        <begin position="5"/>
        <end position="85"/>
    </location>
</feature>
<sequence length="199" mass="23348">FWTSSTWNSRIEHLWVEVGTQFARRWRAFFTQLENHHGLNPHSPSHIWLLQTLFLDEINQDCSDFRAEWNCHPIRGPDTNDKSPKVNASFYIYGTLTNYLIVTQDLRFLGQMQFGVYRYDCEGVHPDMIEEHYGVHGPTMTRQQHQSGAGHPIDEEESDNEEEPLNMVQAINNQQRHHIHHEAISVPSQINPFINDETR</sequence>
<evidence type="ECO:0000259" key="2">
    <source>
        <dbReference type="Pfam" id="PF24764"/>
    </source>
</evidence>
<dbReference type="RefSeq" id="XP_041284108.1">
    <property type="nucleotide sequence ID" value="XM_041432196.1"/>
</dbReference>
<evidence type="ECO:0000313" key="3">
    <source>
        <dbReference type="EMBL" id="KAG2080122.1"/>
    </source>
</evidence>
<feature type="region of interest" description="Disordered" evidence="1">
    <location>
        <begin position="139"/>
        <end position="163"/>
    </location>
</feature>
<dbReference type="PANTHER" id="PTHR46791:SF5">
    <property type="entry name" value="CLR5 DOMAIN-CONTAINING PROTEIN-RELATED"/>
    <property type="match status" value="1"/>
</dbReference>
<dbReference type="EMBL" id="JABBWM010000591">
    <property type="protein sequence ID" value="KAG2080122.1"/>
    <property type="molecule type" value="Genomic_DNA"/>
</dbReference>
<dbReference type="OrthoDB" id="3228476at2759"/>
<dbReference type="AlphaFoldDB" id="A0A9P7JKG9"/>
<evidence type="ECO:0000256" key="1">
    <source>
        <dbReference type="SAM" id="MobiDB-lite"/>
    </source>
</evidence>
<feature type="non-terminal residue" evidence="3">
    <location>
        <position position="1"/>
    </location>
</feature>
<proteinExistence type="predicted"/>
<organism evidence="3 4">
    <name type="scientific">Suillus discolor</name>
    <dbReference type="NCBI Taxonomy" id="1912936"/>
    <lineage>
        <taxon>Eukaryota</taxon>
        <taxon>Fungi</taxon>
        <taxon>Dikarya</taxon>
        <taxon>Basidiomycota</taxon>
        <taxon>Agaricomycotina</taxon>
        <taxon>Agaricomycetes</taxon>
        <taxon>Agaricomycetidae</taxon>
        <taxon>Boletales</taxon>
        <taxon>Suillineae</taxon>
        <taxon>Suillaceae</taxon>
        <taxon>Suillus</taxon>
    </lineage>
</organism>
<gene>
    <name evidence="3" type="ORF">F5147DRAFT_591746</name>
</gene>